<dbReference type="HOGENOM" id="CLU_3040466_0_0_10"/>
<protein>
    <submittedName>
        <fullName evidence="1">Uncharacterized protein</fullName>
    </submittedName>
</protein>
<accession>U6RD00</accession>
<sequence length="54" mass="6512">MGKWVQKGGYRKKKCTKRKYTFHSVENMCMVIRKKNSKDPFRGLPASIRYFRII</sequence>
<evidence type="ECO:0000313" key="2">
    <source>
        <dbReference type="Proteomes" id="UP000017831"/>
    </source>
</evidence>
<dbReference type="Proteomes" id="UP000017831">
    <property type="component" value="Unassembled WGS sequence"/>
</dbReference>
<reference evidence="1 2" key="1">
    <citation type="submission" date="2013-04" db="EMBL/GenBank/DDBJ databases">
        <title>The Genome Sequence of Bacteroides massiliensis DSM 17679.</title>
        <authorList>
            <consortium name="The Broad Institute Genomics Platform"/>
            <person name="Earl A."/>
            <person name="Ward D."/>
            <person name="Feldgarden M."/>
            <person name="Gevers D."/>
            <person name="Martens E."/>
            <person name="Fenner L."/>
            <person name="Roux V."/>
            <person name="Mallet M.N."/>
            <person name="Raoult D."/>
            <person name="Walker B."/>
            <person name="Young S."/>
            <person name="Zeng Q."/>
            <person name="Gargeya S."/>
            <person name="Fitzgerald M."/>
            <person name="Haas B."/>
            <person name="Abouelleil A."/>
            <person name="Allen A.W."/>
            <person name="Alvarado L."/>
            <person name="Arachchi H.M."/>
            <person name="Berlin A.M."/>
            <person name="Chapman S.B."/>
            <person name="Gainer-Dewar J."/>
            <person name="Goldberg J."/>
            <person name="Griggs A."/>
            <person name="Gujja S."/>
            <person name="Hansen M."/>
            <person name="Howarth C."/>
            <person name="Imamovic A."/>
            <person name="Ireland A."/>
            <person name="Larimer J."/>
            <person name="McCowan C."/>
            <person name="Murphy C."/>
            <person name="Pearson M."/>
            <person name="Poon T.W."/>
            <person name="Priest M."/>
            <person name="Roberts A."/>
            <person name="Saif S."/>
            <person name="Shea T."/>
            <person name="Sisk P."/>
            <person name="Sykes S."/>
            <person name="Wortman J."/>
            <person name="Nusbaum C."/>
            <person name="Birren B."/>
        </authorList>
    </citation>
    <scope>NUCLEOTIDE SEQUENCE [LARGE SCALE GENOMIC DNA]</scope>
    <source>
        <strain evidence="2">B84634 / Timone 84634 / DSM 17679 / JCM 13223</strain>
    </source>
</reference>
<gene>
    <name evidence="1" type="ORF">HMPREF1534_02263</name>
</gene>
<name>U6RD00_9BACT</name>
<proteinExistence type="predicted"/>
<comment type="caution">
    <text evidence="1">The sequence shown here is derived from an EMBL/GenBank/DDBJ whole genome shotgun (WGS) entry which is preliminary data.</text>
</comment>
<organism evidence="1 2">
    <name type="scientific">Phocaeicola massiliensis B84634 = Timone 84634 = DSM 17679 = JCM 13223</name>
    <dbReference type="NCBI Taxonomy" id="1121098"/>
    <lineage>
        <taxon>Bacteria</taxon>
        <taxon>Pseudomonadati</taxon>
        <taxon>Bacteroidota</taxon>
        <taxon>Bacteroidia</taxon>
        <taxon>Bacteroidales</taxon>
        <taxon>Bacteroidaceae</taxon>
        <taxon>Phocaeicola</taxon>
    </lineage>
</organism>
<dbReference type="AlphaFoldDB" id="U6RD00"/>
<dbReference type="EMBL" id="AQHY01000026">
    <property type="protein sequence ID" value="EOA54385.1"/>
    <property type="molecule type" value="Genomic_DNA"/>
</dbReference>
<evidence type="ECO:0000313" key="1">
    <source>
        <dbReference type="EMBL" id="EOA54385.1"/>
    </source>
</evidence>
<keyword evidence="2" id="KW-1185">Reference proteome</keyword>